<gene>
    <name evidence="2" type="ORF">VTJ49DRAFT_3502</name>
</gene>
<evidence type="ECO:0000256" key="1">
    <source>
        <dbReference type="SAM" id="MobiDB-lite"/>
    </source>
</evidence>
<keyword evidence="3" id="KW-1185">Reference proteome</keyword>
<dbReference type="EMBL" id="JAZGSY010000270">
    <property type="protein sequence ID" value="KAL1837705.1"/>
    <property type="molecule type" value="Genomic_DNA"/>
</dbReference>
<feature type="region of interest" description="Disordered" evidence="1">
    <location>
        <begin position="88"/>
        <end position="146"/>
    </location>
</feature>
<evidence type="ECO:0000313" key="2">
    <source>
        <dbReference type="EMBL" id="KAL1837705.1"/>
    </source>
</evidence>
<feature type="compositionally biased region" description="Polar residues" evidence="1">
    <location>
        <begin position="117"/>
        <end position="128"/>
    </location>
</feature>
<accession>A0ABR3V7E1</accession>
<feature type="compositionally biased region" description="Basic and acidic residues" evidence="1">
    <location>
        <begin position="98"/>
        <end position="109"/>
    </location>
</feature>
<reference evidence="2 3" key="1">
    <citation type="journal article" date="2024" name="Commun. Biol.">
        <title>Comparative genomic analysis of thermophilic fungi reveals convergent evolutionary adaptations and gene losses.</title>
        <authorList>
            <person name="Steindorff A.S."/>
            <person name="Aguilar-Pontes M.V."/>
            <person name="Robinson A.J."/>
            <person name="Andreopoulos B."/>
            <person name="LaButti K."/>
            <person name="Kuo A."/>
            <person name="Mondo S."/>
            <person name="Riley R."/>
            <person name="Otillar R."/>
            <person name="Haridas S."/>
            <person name="Lipzen A."/>
            <person name="Grimwood J."/>
            <person name="Schmutz J."/>
            <person name="Clum A."/>
            <person name="Reid I.D."/>
            <person name="Moisan M.C."/>
            <person name="Butler G."/>
            <person name="Nguyen T.T.M."/>
            <person name="Dewar K."/>
            <person name="Conant G."/>
            <person name="Drula E."/>
            <person name="Henrissat B."/>
            <person name="Hansel C."/>
            <person name="Singer S."/>
            <person name="Hutchinson M.I."/>
            <person name="de Vries R.P."/>
            <person name="Natvig D.O."/>
            <person name="Powell A.J."/>
            <person name="Tsang A."/>
            <person name="Grigoriev I.V."/>
        </authorList>
    </citation>
    <scope>NUCLEOTIDE SEQUENCE [LARGE SCALE GENOMIC DNA]</scope>
    <source>
        <strain evidence="2 3">CBS 620.91</strain>
    </source>
</reference>
<sequence length="146" mass="16828">MSFNNPFAPKRPDFDGPEKVAKLMRALEANKAQPKASCEPGSIQLDSYPLWEKPEERVKDFADYRYCCFRTLQVHQHYIPMVRSKLRTVTRASDLPDEPEKDKWTRNDSDSDMPDVSDQSDCSKSDSGLSDPERSEALELNWPKFP</sequence>
<organism evidence="2 3">
    <name type="scientific">Humicola insolens</name>
    <name type="common">Soft-rot fungus</name>
    <dbReference type="NCBI Taxonomy" id="85995"/>
    <lineage>
        <taxon>Eukaryota</taxon>
        <taxon>Fungi</taxon>
        <taxon>Dikarya</taxon>
        <taxon>Ascomycota</taxon>
        <taxon>Pezizomycotina</taxon>
        <taxon>Sordariomycetes</taxon>
        <taxon>Sordariomycetidae</taxon>
        <taxon>Sordariales</taxon>
        <taxon>Chaetomiaceae</taxon>
        <taxon>Mycothermus</taxon>
    </lineage>
</organism>
<proteinExistence type="predicted"/>
<protein>
    <submittedName>
        <fullName evidence="2">Uncharacterized protein</fullName>
    </submittedName>
</protein>
<evidence type="ECO:0000313" key="3">
    <source>
        <dbReference type="Proteomes" id="UP001583172"/>
    </source>
</evidence>
<name>A0ABR3V7E1_HUMIN</name>
<comment type="caution">
    <text evidence="2">The sequence shown here is derived from an EMBL/GenBank/DDBJ whole genome shotgun (WGS) entry which is preliminary data.</text>
</comment>
<dbReference type="Proteomes" id="UP001583172">
    <property type="component" value="Unassembled WGS sequence"/>
</dbReference>